<keyword evidence="5" id="KW-0175">Coiled coil</keyword>
<dbReference type="GO" id="GO:0008270">
    <property type="term" value="F:zinc ion binding"/>
    <property type="evidence" value="ECO:0007669"/>
    <property type="project" value="UniProtKB-KW"/>
</dbReference>
<dbReference type="PROSITE" id="PS50865">
    <property type="entry name" value="ZF_MYND_2"/>
    <property type="match status" value="1"/>
</dbReference>
<proteinExistence type="predicted"/>
<feature type="coiled-coil region" evidence="5">
    <location>
        <begin position="494"/>
        <end position="551"/>
    </location>
</feature>
<dbReference type="InterPro" id="IPR002893">
    <property type="entry name" value="Znf_MYND"/>
</dbReference>
<dbReference type="SUPFAM" id="SSF144232">
    <property type="entry name" value="HIT/MYND zinc finger-like"/>
    <property type="match status" value="1"/>
</dbReference>
<reference evidence="8 9" key="1">
    <citation type="submission" date="2024-05" db="EMBL/GenBank/DDBJ databases">
        <title>The nuclear and mitochondrial genome assemblies of Tetragonisca angustula (Apidae: Meliponini), a tiny yet remarkable pollinator in the Neotropics.</title>
        <authorList>
            <person name="Ferrari R."/>
            <person name="Ricardo P.C."/>
            <person name="Dias F.C."/>
            <person name="Araujo N.S."/>
            <person name="Soares D.O."/>
            <person name="Zhou Q.-S."/>
            <person name="Zhu C.-D."/>
            <person name="Coutinho L."/>
            <person name="Airas M.C."/>
            <person name="Batista T.M."/>
        </authorList>
    </citation>
    <scope>NUCLEOTIDE SEQUENCE [LARGE SCALE GENOMIC DNA]</scope>
    <source>
        <strain evidence="8">ASF017062</strain>
        <tissue evidence="8">Abdomen</tissue>
    </source>
</reference>
<keyword evidence="3" id="KW-0862">Zinc</keyword>
<gene>
    <name evidence="8" type="ORF">QLX08_009001</name>
</gene>
<accession>A0AAW0ZK03</accession>
<feature type="domain" description="MYND-type" evidence="7">
    <location>
        <begin position="1294"/>
        <end position="1331"/>
    </location>
</feature>
<dbReference type="Gene3D" id="6.10.140.2220">
    <property type="match status" value="1"/>
</dbReference>
<feature type="region of interest" description="Disordered" evidence="6">
    <location>
        <begin position="334"/>
        <end position="372"/>
    </location>
</feature>
<evidence type="ECO:0000259" key="7">
    <source>
        <dbReference type="PROSITE" id="PS50865"/>
    </source>
</evidence>
<feature type="compositionally biased region" description="Polar residues" evidence="6">
    <location>
        <begin position="585"/>
        <end position="595"/>
    </location>
</feature>
<evidence type="ECO:0000256" key="3">
    <source>
        <dbReference type="ARBA" id="ARBA00022833"/>
    </source>
</evidence>
<evidence type="ECO:0000313" key="8">
    <source>
        <dbReference type="EMBL" id="KAK9297282.1"/>
    </source>
</evidence>
<evidence type="ECO:0000256" key="1">
    <source>
        <dbReference type="ARBA" id="ARBA00022723"/>
    </source>
</evidence>
<evidence type="ECO:0000256" key="4">
    <source>
        <dbReference type="PROSITE-ProRule" id="PRU00134"/>
    </source>
</evidence>
<feature type="region of interest" description="Disordered" evidence="6">
    <location>
        <begin position="1"/>
        <end position="26"/>
    </location>
</feature>
<comment type="caution">
    <text evidence="8">The sequence shown here is derived from an EMBL/GenBank/DDBJ whole genome shotgun (WGS) entry which is preliminary data.</text>
</comment>
<feature type="compositionally biased region" description="Basic and acidic residues" evidence="6">
    <location>
        <begin position="337"/>
        <end position="353"/>
    </location>
</feature>
<organism evidence="8 9">
    <name type="scientific">Tetragonisca angustula</name>
    <dbReference type="NCBI Taxonomy" id="166442"/>
    <lineage>
        <taxon>Eukaryota</taxon>
        <taxon>Metazoa</taxon>
        <taxon>Ecdysozoa</taxon>
        <taxon>Arthropoda</taxon>
        <taxon>Hexapoda</taxon>
        <taxon>Insecta</taxon>
        <taxon>Pterygota</taxon>
        <taxon>Neoptera</taxon>
        <taxon>Endopterygota</taxon>
        <taxon>Hymenoptera</taxon>
        <taxon>Apocrita</taxon>
        <taxon>Aculeata</taxon>
        <taxon>Apoidea</taxon>
        <taxon>Anthophila</taxon>
        <taxon>Apidae</taxon>
        <taxon>Tetragonisca</taxon>
    </lineage>
</organism>
<feature type="compositionally biased region" description="Polar residues" evidence="6">
    <location>
        <begin position="562"/>
        <end position="575"/>
    </location>
</feature>
<sequence>MKELGRCKSNDSRKKPRGKSKKQKPTFKLFTKASWPKVMISRDSIIYKKIKDSSGDPSLSFLRESSSKLRDKGEEDGCRVQHLYCEGNAASFEEEQNVCLISSSDEVRESRQSYEERSRGNEEEVSKKKKKIDEDNFECTPGVEEEEEEEEEEEVVESVISATHDQQKPIFVDLTADEKNTWKQTILKRFCDVKTDTVNEAEGESRATNIVLEPRIVIADNPGKLSCNGNGSLATALRDRGPCLIPVQPNRSLPILPAPSIPTRFFRKDSSAVLAQPARATTANVESMKSIGGLTNEEFGKDVDAEEQTSSTKDAMGTMSYVVPQISSVESLSAMKRRGENDAEQSEKSNAKENRKKKRSQEANGGQSKGKCAEGSIKEFLANFCGSNATEGVQNLCTEKCVRAASTTKEDERSGNKLVPPLKLKKVLHTDTEGYNDSQIVARVEHESNYRIITDGASQSPFSLSGGNWDDILYEKDADFTALNTDSFKLKYRRNRLKQKLRELRGKAMDLAKEMASDLNSQESTRLRQVMNRYEKQIENLSKLHNKLSAALSISKEAIDINNDSQTNPSDNSYPCVSLNKGKTDFQTNDSSPVSSPEPPKLSPRSSLDIILPEEIRNSPPILPLCLTISSSQDSVEEELLQAGERKVWPVNEELMKPTFTTDPLAGNLTDSANKGPADSEKHARATPVLHVDVESSDYGANKRDFNYSKKIAQLPENNVRAAREKSNEKSKSIDEFSRSQRHFIIQEPDKIKRLGFADAESVTSSATNGAEVSTTVQKNETFEAIPAKQLPSSREQTAQSNFYRSSHEEISFAKAHENSMNAQKVSSSSGQSNQFNPLRTMLNQEQFTLRQNYKGEEMSSDSVQRNSGNHSITEQFPTLGNWLARMSKKQSSMAKSKLHVAENVPLVPTENITRQIPGTEKPKIIGSSINHIINATPQRGTEKWQYHHQQQQLQHVAASVTLSQPVAAVPPLRPGICPPLPMTQFYPNNYAIDPYNGAALNYHPAIYPYGPYPYHPRLHTGSLPLHFPTQESLRSMQHTDKRFPLLQDPIVRYPSPSTSTLQHPSNLEFDRLRGNSTNNNIGATTCLPSLFLSPPSLSTSHQALPRNPLISYPTNNQFSQNRMIPDVVAAAAAAAVVAAASFDRQRDTLTYNRSETEAALSSASIPNVIDREPSHVPGATKSIINRDVTNQTQDNNFNEESHENTKYQQMQNFLFDRLALVKTTDNFVPTNSVIGNDGRSMTSIVSAAQYRMPVISSYAQLSKNVPGTEIRNCETPHLGKVNRSPNSSHNFTCSHCGIIGPKFKCLGCEMAFYCDERCQEKHWDIHVQRCPKKMPKLKKVI</sequence>
<dbReference type="EMBL" id="JAWNGG020000193">
    <property type="protein sequence ID" value="KAK9297282.1"/>
    <property type="molecule type" value="Genomic_DNA"/>
</dbReference>
<keyword evidence="2 4" id="KW-0863">Zinc-finger</keyword>
<keyword evidence="9" id="KW-1185">Reference proteome</keyword>
<dbReference type="Proteomes" id="UP001432146">
    <property type="component" value="Unassembled WGS sequence"/>
</dbReference>
<dbReference type="Pfam" id="PF01753">
    <property type="entry name" value="zf-MYND"/>
    <property type="match status" value="1"/>
</dbReference>
<feature type="compositionally biased region" description="Basic and acidic residues" evidence="6">
    <location>
        <begin position="1"/>
        <end position="13"/>
    </location>
</feature>
<evidence type="ECO:0000256" key="5">
    <source>
        <dbReference type="SAM" id="Coils"/>
    </source>
</evidence>
<name>A0AAW0ZK03_9HYME</name>
<evidence type="ECO:0000313" key="9">
    <source>
        <dbReference type="Proteomes" id="UP001432146"/>
    </source>
</evidence>
<feature type="region of interest" description="Disordered" evidence="6">
    <location>
        <begin position="562"/>
        <end position="606"/>
    </location>
</feature>
<feature type="region of interest" description="Disordered" evidence="6">
    <location>
        <begin position="110"/>
        <end position="150"/>
    </location>
</feature>
<feature type="compositionally biased region" description="Basic and acidic residues" evidence="6">
    <location>
        <begin position="110"/>
        <end position="134"/>
    </location>
</feature>
<keyword evidence="1" id="KW-0479">Metal-binding</keyword>
<feature type="compositionally biased region" description="Basic residues" evidence="6">
    <location>
        <begin position="14"/>
        <end position="25"/>
    </location>
</feature>
<evidence type="ECO:0000256" key="2">
    <source>
        <dbReference type="ARBA" id="ARBA00022771"/>
    </source>
</evidence>
<evidence type="ECO:0000256" key="6">
    <source>
        <dbReference type="SAM" id="MobiDB-lite"/>
    </source>
</evidence>
<protein>
    <recommendedName>
        <fullName evidence="7">MYND-type domain-containing protein</fullName>
    </recommendedName>
</protein>
<feature type="region of interest" description="Disordered" evidence="6">
    <location>
        <begin position="296"/>
        <end position="319"/>
    </location>
</feature>